<gene>
    <name evidence="1" type="ORF">EYF80_017028</name>
</gene>
<keyword evidence="2" id="KW-1185">Reference proteome</keyword>
<dbReference type="EMBL" id="SRLO01000133">
    <property type="protein sequence ID" value="TNN72744.1"/>
    <property type="molecule type" value="Genomic_DNA"/>
</dbReference>
<accession>A0A4Z2I5Z8</accession>
<sequence length="76" mass="8470">MNGSLSLGRNPSSCLTQLRETQLRIGTHLSKDETSLLDPSSSVSGRRRRFLVNRRQQLQNSKGAHATLPLLLVHPH</sequence>
<proteinExistence type="predicted"/>
<protein>
    <submittedName>
        <fullName evidence="1">Uncharacterized protein</fullName>
    </submittedName>
</protein>
<evidence type="ECO:0000313" key="2">
    <source>
        <dbReference type="Proteomes" id="UP000314294"/>
    </source>
</evidence>
<reference evidence="1 2" key="1">
    <citation type="submission" date="2019-03" db="EMBL/GenBank/DDBJ databases">
        <title>First draft genome of Liparis tanakae, snailfish: a comprehensive survey of snailfish specific genes.</title>
        <authorList>
            <person name="Kim W."/>
            <person name="Song I."/>
            <person name="Jeong J.-H."/>
            <person name="Kim D."/>
            <person name="Kim S."/>
            <person name="Ryu S."/>
            <person name="Song J.Y."/>
            <person name="Lee S.K."/>
        </authorList>
    </citation>
    <scope>NUCLEOTIDE SEQUENCE [LARGE SCALE GENOMIC DNA]</scope>
    <source>
        <tissue evidence="1">Muscle</tissue>
    </source>
</reference>
<evidence type="ECO:0000313" key="1">
    <source>
        <dbReference type="EMBL" id="TNN72744.1"/>
    </source>
</evidence>
<comment type="caution">
    <text evidence="1">The sequence shown here is derived from an EMBL/GenBank/DDBJ whole genome shotgun (WGS) entry which is preliminary data.</text>
</comment>
<name>A0A4Z2I5Z8_9TELE</name>
<dbReference type="AlphaFoldDB" id="A0A4Z2I5Z8"/>
<dbReference type="Proteomes" id="UP000314294">
    <property type="component" value="Unassembled WGS sequence"/>
</dbReference>
<organism evidence="1 2">
    <name type="scientific">Liparis tanakae</name>
    <name type="common">Tanaka's snailfish</name>
    <dbReference type="NCBI Taxonomy" id="230148"/>
    <lineage>
        <taxon>Eukaryota</taxon>
        <taxon>Metazoa</taxon>
        <taxon>Chordata</taxon>
        <taxon>Craniata</taxon>
        <taxon>Vertebrata</taxon>
        <taxon>Euteleostomi</taxon>
        <taxon>Actinopterygii</taxon>
        <taxon>Neopterygii</taxon>
        <taxon>Teleostei</taxon>
        <taxon>Neoteleostei</taxon>
        <taxon>Acanthomorphata</taxon>
        <taxon>Eupercaria</taxon>
        <taxon>Perciformes</taxon>
        <taxon>Cottioidei</taxon>
        <taxon>Cottales</taxon>
        <taxon>Liparidae</taxon>
        <taxon>Liparis</taxon>
    </lineage>
</organism>